<feature type="region of interest" description="Disordered" evidence="4">
    <location>
        <begin position="306"/>
        <end position="412"/>
    </location>
</feature>
<keyword evidence="3" id="KW-0677">Repeat</keyword>
<dbReference type="EMBL" id="CXWC01000010">
    <property type="protein sequence ID" value="CTQ70646.1"/>
    <property type="molecule type" value="Genomic_DNA"/>
</dbReference>
<keyword evidence="9" id="KW-1185">Reference proteome</keyword>
<dbReference type="InterPro" id="IPR010221">
    <property type="entry name" value="VCBS_dom"/>
</dbReference>
<evidence type="ECO:0000256" key="4">
    <source>
        <dbReference type="SAM" id="MobiDB-lite"/>
    </source>
</evidence>
<dbReference type="OrthoDB" id="7355596at2"/>
<dbReference type="InterPro" id="IPR006860">
    <property type="entry name" value="FecR"/>
</dbReference>
<dbReference type="InterPro" id="IPR019960">
    <property type="entry name" value="T1SS_VCA0849"/>
</dbReference>
<gene>
    <name evidence="8" type="primary">prtA_3</name>
    <name evidence="8" type="ORF">LA5096_02612</name>
</gene>
<dbReference type="GO" id="GO:0005509">
    <property type="term" value="F:calcium ion binding"/>
    <property type="evidence" value="ECO:0007669"/>
    <property type="project" value="InterPro"/>
</dbReference>
<comment type="subcellular location">
    <subcellularLocation>
        <location evidence="1">Secreted</location>
    </subcellularLocation>
</comment>
<reference evidence="9" key="1">
    <citation type="submission" date="2015-07" db="EMBL/GenBank/DDBJ databases">
        <authorList>
            <person name="Rodrigo-Torres Lidia"/>
            <person name="Arahal R.David."/>
        </authorList>
    </citation>
    <scope>NUCLEOTIDE SEQUENCE [LARGE SCALE GENOMIC DNA]</scope>
    <source>
        <strain evidence="9">CECT 5096</strain>
    </source>
</reference>
<evidence type="ECO:0000256" key="2">
    <source>
        <dbReference type="ARBA" id="ARBA00022525"/>
    </source>
</evidence>
<dbReference type="Gene3D" id="2.150.10.10">
    <property type="entry name" value="Serralysin-like metalloprotease, C-terminal"/>
    <property type="match status" value="1"/>
</dbReference>
<feature type="domain" description="RapA2 cadherin-like" evidence="7">
    <location>
        <begin position="517"/>
        <end position="581"/>
    </location>
</feature>
<protein>
    <submittedName>
        <fullName evidence="8">Serralysin A</fullName>
        <ecNumber evidence="8">3.4.24.40</ecNumber>
    </submittedName>
</protein>
<evidence type="ECO:0000313" key="8">
    <source>
        <dbReference type="EMBL" id="CTQ70646.1"/>
    </source>
</evidence>
<dbReference type="STRING" id="311410.LA5095_01357"/>
<evidence type="ECO:0000256" key="3">
    <source>
        <dbReference type="ARBA" id="ARBA00022737"/>
    </source>
</evidence>
<evidence type="ECO:0000313" key="9">
    <source>
        <dbReference type="Proteomes" id="UP000049983"/>
    </source>
</evidence>
<dbReference type="GO" id="GO:0008237">
    <property type="term" value="F:metallopeptidase activity"/>
    <property type="evidence" value="ECO:0007669"/>
    <property type="project" value="InterPro"/>
</dbReference>
<evidence type="ECO:0000259" key="7">
    <source>
        <dbReference type="Pfam" id="PF17803"/>
    </source>
</evidence>
<accession>A0A0M6Z6B9</accession>
<dbReference type="NCBIfam" id="TIGR03661">
    <property type="entry name" value="T1SS_VCA0849"/>
    <property type="match status" value="1"/>
</dbReference>
<keyword evidence="8" id="KW-0378">Hydrolase</keyword>
<dbReference type="SUPFAM" id="SSF51120">
    <property type="entry name" value="beta-Roll"/>
    <property type="match status" value="1"/>
</dbReference>
<feature type="domain" description="FecR protein" evidence="5">
    <location>
        <begin position="140"/>
        <end position="234"/>
    </location>
</feature>
<dbReference type="InterPro" id="IPR011049">
    <property type="entry name" value="Serralysin-like_metalloprot_C"/>
</dbReference>
<name>A0A0M6Z6B9_9HYPH</name>
<organism evidence="8 9">
    <name type="scientific">Roseibium album</name>
    <dbReference type="NCBI Taxonomy" id="311410"/>
    <lineage>
        <taxon>Bacteria</taxon>
        <taxon>Pseudomonadati</taxon>
        <taxon>Pseudomonadota</taxon>
        <taxon>Alphaproteobacteria</taxon>
        <taxon>Hyphomicrobiales</taxon>
        <taxon>Stappiaceae</taxon>
        <taxon>Roseibium</taxon>
    </lineage>
</organism>
<dbReference type="GO" id="GO:0005615">
    <property type="term" value="C:extracellular space"/>
    <property type="evidence" value="ECO:0007669"/>
    <property type="project" value="InterPro"/>
</dbReference>
<dbReference type="Gene3D" id="3.40.390.10">
    <property type="entry name" value="Collagenase (Catalytic Domain)"/>
    <property type="match status" value="1"/>
</dbReference>
<proteinExistence type="predicted"/>
<dbReference type="PANTHER" id="PTHR38731">
    <property type="entry name" value="LIPL45-RELATED LIPOPROTEIN-RELATED"/>
    <property type="match status" value="1"/>
</dbReference>
<feature type="domain" description="Peptidase M10 serralysin C-terminal" evidence="6">
    <location>
        <begin position="1116"/>
        <end position="1263"/>
    </location>
</feature>
<evidence type="ECO:0000256" key="1">
    <source>
        <dbReference type="ARBA" id="ARBA00004613"/>
    </source>
</evidence>
<sequence>MSNIPNSGISSPDTKETAVLDAAVPLPPIVDAPLLFRGDYARQGSDLLISHPEHGSLTIANYFLQDKLPDLVAANGAVLEGDTVAQLAGPLAPGQYAQAGSGLAGAPIGNVQTSAGTVTAQRTDGTTVTLSSGDPVFQGDVVETAENSSLVIVFVDETLFSLSAGARMVLDELIYTPNGSGNSMVMNLVQGSFVFVTGQVAPTGDMRVETPTATMGIRGTTPIVQIDALDGATRFALAVDPNGLIGSYQLFDRISGQLLGTVDSTDATYFIQSAGTAPVVTPRTPAESASVEGQLQQAFDAYSAAGLGQQSSDDGDDGAQNAPGPDQTDAGLDQLFGGPVPDLSDPDLSPLGDRNGGLSRDIPTGSGSGSRSSPLVPEAPASSSGGDPSDDPGPTVPFDDSSIPDTGGDDLSVVLPPDLFTLEDEAITLRGLNVEIPGDGEGTVTIVARSTVTLARITGLTFLEGDGFDDETVAFSGTEADINAALSGMTYTPSPNSETGGLSLTVFDGESTLLADLPVTIEPVEDAPAVFDINLTVDENGSISAPFVGYDPDEGDTLTLFALSEPSLGTLEVFDNGTFTFGTNGDFDNLTAGTSQEISFQYSAVDSTGLVSEVPATVTIEVLGLNDDPVAPDIDLSPPGTLNGSFNDGFANWQQVVGPETGPNGEFIAGSYVTAFDVAQSGSLIPDDIIVAVVEFSGQLDASSDGSESAAAAGPSLISSPFTAFAGEYVSIEYRSFFGADEALHTAELVNVETGARTLVFRESTPVDVSGEVKSVEIQIPDTGNFQIEFGIGSVDTNDDGALGARLVIGNAGLIRTGVPAGATQTFGQIRFLENASDPDGDTLSLQGVSSTSAFGASISLVGSEVVYDTGSAFAFLAEGQTATDSFQYTIADGNGGFASATASVDVVGTGSAAAGIPLRYAPVSDQTAPSSNGLVAGAMQTSGTGVPLHETLPANTVTYAFPIVSPANNGLASYSPAQQAAAVAALSLWADVSGLAVAEAAVAETPTARFLNSTSVSFAEIFETESGSTIVTNPDFAEIISPQPGSHGFFALLHETGHAIGLDHPPPDLTQAQSVMSSVSPDTLGAHWWNDAGSWIYAQTPMIEDIATVQLAYGANEETRSGDTVYGFNGSETGTVHDFAVNRDPVLTIYDAAGVDALDFSGWDAPAIIDLNPGSYSSANGMTNNIGIAFGTVIESAIGGAGDDLLIGTSLGETLDGGAGLDTLIGGGGADTFVLSHDDLADMIVDFKSGEDRLDLSSLLDANFNTGEVGDYVDVEQRGDGAVVSVDRDGTGTANDFKDVAVLQSVEAGGIIDFVFSDNGVQATDTIVA</sequence>
<dbReference type="InterPro" id="IPR040853">
    <property type="entry name" value="RapA2_cadherin-like"/>
</dbReference>
<dbReference type="EC" id="3.4.24.40" evidence="8"/>
<dbReference type="Pfam" id="PF08548">
    <property type="entry name" value="Peptidase_M10_C"/>
    <property type="match status" value="1"/>
</dbReference>
<dbReference type="Pfam" id="PF17963">
    <property type="entry name" value="Big_9"/>
    <property type="match status" value="1"/>
</dbReference>
<evidence type="ECO:0000259" key="6">
    <source>
        <dbReference type="Pfam" id="PF08548"/>
    </source>
</evidence>
<dbReference type="InterPro" id="IPR013858">
    <property type="entry name" value="Peptidase_M10B_C"/>
</dbReference>
<dbReference type="Pfam" id="PF17803">
    <property type="entry name" value="Cadherin_4"/>
    <property type="match status" value="1"/>
</dbReference>
<dbReference type="Pfam" id="PF04773">
    <property type="entry name" value="FecR"/>
    <property type="match status" value="1"/>
</dbReference>
<evidence type="ECO:0000259" key="5">
    <source>
        <dbReference type="Pfam" id="PF04773"/>
    </source>
</evidence>
<dbReference type="Proteomes" id="UP000049983">
    <property type="component" value="Unassembled WGS sequence"/>
</dbReference>
<feature type="compositionally biased region" description="Low complexity" evidence="4">
    <location>
        <begin position="337"/>
        <end position="353"/>
    </location>
</feature>
<keyword evidence="2" id="KW-0964">Secreted</keyword>
<dbReference type="SUPFAM" id="SSF55486">
    <property type="entry name" value="Metalloproteases ('zincins'), catalytic domain"/>
    <property type="match status" value="1"/>
</dbReference>
<dbReference type="InterPro" id="IPR024079">
    <property type="entry name" value="MetalloPept_cat_dom_sf"/>
</dbReference>
<dbReference type="NCBIfam" id="TIGR01965">
    <property type="entry name" value="VCBS_repeat"/>
    <property type="match status" value="1"/>
</dbReference>